<gene>
    <name evidence="4" type="ORF">OBE_14808</name>
</gene>
<feature type="domain" description="DNA methylase N-4/N-6" evidence="3">
    <location>
        <begin position="1"/>
        <end position="141"/>
    </location>
</feature>
<dbReference type="GO" id="GO:0005737">
    <property type="term" value="C:cytoplasm"/>
    <property type="evidence" value="ECO:0007669"/>
    <property type="project" value="TreeGrafter"/>
</dbReference>
<dbReference type="SUPFAM" id="SSF53335">
    <property type="entry name" value="S-adenosyl-L-methionine-dependent methyltransferases"/>
    <property type="match status" value="1"/>
</dbReference>
<comment type="caution">
    <text evidence="4">The sequence shown here is derived from an EMBL/GenBank/DDBJ whole genome shotgun (WGS) entry which is preliminary data.</text>
</comment>
<organism evidence="4">
    <name type="scientific">human gut metagenome</name>
    <dbReference type="NCBI Taxonomy" id="408170"/>
    <lineage>
        <taxon>unclassified sequences</taxon>
        <taxon>metagenomes</taxon>
        <taxon>organismal metagenomes</taxon>
    </lineage>
</organism>
<name>K1SPE1_9ZZZZ</name>
<dbReference type="GO" id="GO:0008170">
    <property type="term" value="F:N-methyltransferase activity"/>
    <property type="evidence" value="ECO:0007669"/>
    <property type="project" value="InterPro"/>
</dbReference>
<dbReference type="PANTHER" id="PTHR13370">
    <property type="entry name" value="RNA METHYLASE-RELATED"/>
    <property type="match status" value="1"/>
</dbReference>
<dbReference type="GO" id="GO:0003677">
    <property type="term" value="F:DNA binding"/>
    <property type="evidence" value="ECO:0007669"/>
    <property type="project" value="InterPro"/>
</dbReference>
<accession>K1SPE1</accession>
<dbReference type="InterPro" id="IPR002941">
    <property type="entry name" value="DNA_methylase_N4/N6"/>
</dbReference>
<dbReference type="Gene3D" id="3.40.50.150">
    <property type="entry name" value="Vaccinia Virus protein VP39"/>
    <property type="match status" value="1"/>
</dbReference>
<keyword evidence="1 4" id="KW-0489">Methyltransferase</keyword>
<evidence type="ECO:0000256" key="1">
    <source>
        <dbReference type="ARBA" id="ARBA00022603"/>
    </source>
</evidence>
<reference evidence="4" key="1">
    <citation type="journal article" date="2013" name="Environ. Microbiol.">
        <title>Microbiota from the distal guts of lean and obese adolescents exhibit partial functional redundancy besides clear differences in community structure.</title>
        <authorList>
            <person name="Ferrer M."/>
            <person name="Ruiz A."/>
            <person name="Lanza F."/>
            <person name="Haange S.B."/>
            <person name="Oberbach A."/>
            <person name="Till H."/>
            <person name="Bargiela R."/>
            <person name="Campoy C."/>
            <person name="Segura M.T."/>
            <person name="Richter M."/>
            <person name="von Bergen M."/>
            <person name="Seifert J."/>
            <person name="Suarez A."/>
        </authorList>
    </citation>
    <scope>NUCLEOTIDE SEQUENCE</scope>
</reference>
<proteinExistence type="predicted"/>
<dbReference type="AlphaFoldDB" id="K1SPE1"/>
<evidence type="ECO:0000256" key="2">
    <source>
        <dbReference type="ARBA" id="ARBA00022679"/>
    </source>
</evidence>
<keyword evidence="2 4" id="KW-0808">Transferase</keyword>
<sequence length="150" mass="17207">MALEEEGFKIINNITWQKTNPPPNLACKTFTHSTETILWAKKDLKNNKYTFNYDLMKKLNNNKQMKDVWTTSLTKPSEKKQGKHPTQKPLEILDRIILASTNENDLILDPFCGSSTTGIAASKLNRKYIGIDNNKDYLDLSIRRFEELGG</sequence>
<dbReference type="PANTHER" id="PTHR13370:SF3">
    <property type="entry name" value="TRNA (GUANINE(10)-N2)-METHYLTRANSFERASE HOMOLOG"/>
    <property type="match status" value="1"/>
</dbReference>
<protein>
    <submittedName>
        <fullName evidence="4">Site-specific DNA-methyltransferase (Adenine-specific)</fullName>
    </submittedName>
</protein>
<dbReference type="InterPro" id="IPR001091">
    <property type="entry name" value="RM_Methyltransferase"/>
</dbReference>
<dbReference type="PRINTS" id="PR00508">
    <property type="entry name" value="S21N4MTFRASE"/>
</dbReference>
<evidence type="ECO:0000313" key="4">
    <source>
        <dbReference type="EMBL" id="EKC49121.1"/>
    </source>
</evidence>
<evidence type="ECO:0000259" key="3">
    <source>
        <dbReference type="Pfam" id="PF01555"/>
    </source>
</evidence>
<dbReference type="EMBL" id="AJWZ01010210">
    <property type="protein sequence ID" value="EKC49121.1"/>
    <property type="molecule type" value="Genomic_DNA"/>
</dbReference>
<dbReference type="Pfam" id="PF01555">
    <property type="entry name" value="N6_N4_Mtase"/>
    <property type="match status" value="1"/>
</dbReference>
<dbReference type="GO" id="GO:0032259">
    <property type="term" value="P:methylation"/>
    <property type="evidence" value="ECO:0007669"/>
    <property type="project" value="UniProtKB-KW"/>
</dbReference>
<dbReference type="InterPro" id="IPR029063">
    <property type="entry name" value="SAM-dependent_MTases_sf"/>
</dbReference>